<gene>
    <name evidence="1" type="ORF">Vafri_6543</name>
</gene>
<name>A0A8J4AZ07_9CHLO</name>
<reference evidence="1" key="1">
    <citation type="journal article" date="2021" name="Proc. Natl. Acad. Sci. U.S.A.">
        <title>Three genomes in the algal genus Volvox reveal the fate of a haploid sex-determining region after a transition to homothallism.</title>
        <authorList>
            <person name="Yamamoto K."/>
            <person name="Hamaji T."/>
            <person name="Kawai-Toyooka H."/>
            <person name="Matsuzaki R."/>
            <person name="Takahashi F."/>
            <person name="Nishimura Y."/>
            <person name="Kawachi M."/>
            <person name="Noguchi H."/>
            <person name="Minakuchi Y."/>
            <person name="Umen J.G."/>
            <person name="Toyoda A."/>
            <person name="Nozaki H."/>
        </authorList>
    </citation>
    <scope>NUCLEOTIDE SEQUENCE</scope>
    <source>
        <strain evidence="1">NIES-3780</strain>
    </source>
</reference>
<evidence type="ECO:0000313" key="1">
    <source>
        <dbReference type="EMBL" id="GIL50413.1"/>
    </source>
</evidence>
<dbReference type="InterPro" id="IPR028994">
    <property type="entry name" value="Integrin_alpha_N"/>
</dbReference>
<dbReference type="EMBL" id="BNCO01000009">
    <property type="protein sequence ID" value="GIL50413.1"/>
    <property type="molecule type" value="Genomic_DNA"/>
</dbReference>
<keyword evidence="2" id="KW-1185">Reference proteome</keyword>
<proteinExistence type="predicted"/>
<feature type="non-terminal residue" evidence="1">
    <location>
        <position position="1"/>
    </location>
</feature>
<organism evidence="1 2">
    <name type="scientific">Volvox africanus</name>
    <dbReference type="NCBI Taxonomy" id="51714"/>
    <lineage>
        <taxon>Eukaryota</taxon>
        <taxon>Viridiplantae</taxon>
        <taxon>Chlorophyta</taxon>
        <taxon>core chlorophytes</taxon>
        <taxon>Chlorophyceae</taxon>
        <taxon>CS clade</taxon>
        <taxon>Chlamydomonadales</taxon>
        <taxon>Volvocaceae</taxon>
        <taxon>Volvox</taxon>
    </lineage>
</organism>
<feature type="non-terminal residue" evidence="1">
    <location>
        <position position="380"/>
    </location>
</feature>
<sequence>LSPHTCVSNDIGEDQSPATIAMTHHQDPRPHDHHRYGGDLLFKVTLLSATIAFFAGRAAGQYACQRPNNWCTHETAVFVSVDCDGDGGLDALCYDGDDNRWMIRSSDQCQEKTSVPDSACPAVFIKPPPPAPPACQRPNNWCTHETAVFVSVDCDGDGGLDIVCYDGDDNRWMRRSSDQCQEKTSVPDSACPAVFIKPPPPAPPACQRPNNWCTHETAVFVSVDCDGDGGLDIVCYDGDDNRWMRRSSDQCQEKTSVPDSACPAVFIKPPPPAPAGVCPQKEDYVGVANMDRQGNTLMISSNPEADCTVRPTCMGFNSDGELKTASAPFDLASAGKCFYYKDASLMDTPNCGALTETYSVNWLKNELPRQAEISNTYYNG</sequence>
<dbReference type="AlphaFoldDB" id="A0A8J4AZ07"/>
<accession>A0A8J4AZ07</accession>
<protein>
    <submittedName>
        <fullName evidence="1">Uncharacterized protein</fullName>
    </submittedName>
</protein>
<evidence type="ECO:0000313" key="2">
    <source>
        <dbReference type="Proteomes" id="UP000747399"/>
    </source>
</evidence>
<dbReference type="Proteomes" id="UP000747399">
    <property type="component" value="Unassembled WGS sequence"/>
</dbReference>
<comment type="caution">
    <text evidence="1">The sequence shown here is derived from an EMBL/GenBank/DDBJ whole genome shotgun (WGS) entry which is preliminary data.</text>
</comment>
<dbReference type="SUPFAM" id="SSF69318">
    <property type="entry name" value="Integrin alpha N-terminal domain"/>
    <property type="match status" value="1"/>
</dbReference>